<comment type="caution">
    <text evidence="2">The sequence shown here is derived from an EMBL/GenBank/DDBJ whole genome shotgun (WGS) entry which is preliminary data.</text>
</comment>
<keyword evidence="1" id="KW-0812">Transmembrane</keyword>
<evidence type="ECO:0000256" key="1">
    <source>
        <dbReference type="SAM" id="Phobius"/>
    </source>
</evidence>
<keyword evidence="1" id="KW-1133">Transmembrane helix</keyword>
<evidence type="ECO:0000313" key="3">
    <source>
        <dbReference type="Proteomes" id="UP000770161"/>
    </source>
</evidence>
<proteinExistence type="predicted"/>
<keyword evidence="1" id="KW-0472">Membrane</keyword>
<feature type="transmembrane region" description="Helical" evidence="1">
    <location>
        <begin position="12"/>
        <end position="33"/>
    </location>
</feature>
<organism evidence="2 3">
    <name type="scientific">Mammaliicoccus lentus</name>
    <name type="common">Staphylococcus lentus</name>
    <dbReference type="NCBI Taxonomy" id="42858"/>
    <lineage>
        <taxon>Bacteria</taxon>
        <taxon>Bacillati</taxon>
        <taxon>Bacillota</taxon>
        <taxon>Bacilli</taxon>
        <taxon>Bacillales</taxon>
        <taxon>Staphylococcaceae</taxon>
        <taxon>Mammaliicoccus</taxon>
    </lineage>
</organism>
<name>A0ABS6GYF3_MAMLE</name>
<gene>
    <name evidence="2" type="ORF">KQ656_10915</name>
</gene>
<accession>A0ABS6GYF3</accession>
<dbReference type="EMBL" id="JAHLZN010000025">
    <property type="protein sequence ID" value="MBU6114477.1"/>
    <property type="molecule type" value="Genomic_DNA"/>
</dbReference>
<dbReference type="Proteomes" id="UP000770161">
    <property type="component" value="Unassembled WGS sequence"/>
</dbReference>
<protein>
    <submittedName>
        <fullName evidence="2">Uncharacterized protein</fullName>
    </submittedName>
</protein>
<dbReference type="RefSeq" id="WP_064211566.1">
    <property type="nucleotide sequence ID" value="NZ_JAHLZN010000025.1"/>
</dbReference>
<evidence type="ECO:0000313" key="2">
    <source>
        <dbReference type="EMBL" id="MBU6114477.1"/>
    </source>
</evidence>
<keyword evidence="3" id="KW-1185">Reference proteome</keyword>
<reference evidence="2 3" key="1">
    <citation type="submission" date="2021-06" db="EMBL/GenBank/DDBJ databases">
        <title>Staphylococcus lentus K169 genome sequencing.</title>
        <authorList>
            <person name="Sundareshan S."/>
            <person name="Akhila D.S."/>
            <person name="Prachi D."/>
            <person name="Sivakumar R."/>
            <person name="Rajendhran J."/>
            <person name="Isloor S."/>
            <person name="Hegde N.R."/>
        </authorList>
    </citation>
    <scope>NUCLEOTIDE SEQUENCE [LARGE SCALE GENOMIC DNA]</scope>
    <source>
        <strain evidence="2 3">K169</strain>
    </source>
</reference>
<sequence>MKFIKILIKKIFEISVLYIVPSIVIFFLLKYFLFSHLDYYSVYYAKNIKHSHDKDPEVQMVMKNLEYIEKPKTKFLVYDYVKGENLVKKINYSGNKFDLDMYVMYSFGDIDLFDEKRYIYEFNKKYEFFSVYKDEEGYSYSLSTEMEQETKQKIRDIVQPIIDVQPKPKINLQWIFNWIYEEEFK</sequence>